<feature type="signal peptide" evidence="2">
    <location>
        <begin position="1"/>
        <end position="24"/>
    </location>
</feature>
<reference evidence="4" key="1">
    <citation type="submission" date="2024-07" db="EMBL/GenBank/DDBJ databases">
        <title>Two chromosome-level genome assemblies of Korean endemic species Abeliophyllum distichum and Forsythia ovata (Oleaceae).</title>
        <authorList>
            <person name="Jang H."/>
        </authorList>
    </citation>
    <scope>NUCLEOTIDE SEQUENCE [LARGE SCALE GENOMIC DNA]</scope>
</reference>
<protein>
    <submittedName>
        <fullName evidence="3">Uncharacterized protein</fullName>
    </submittedName>
</protein>
<evidence type="ECO:0000256" key="1">
    <source>
        <dbReference type="SAM" id="MobiDB-lite"/>
    </source>
</evidence>
<comment type="caution">
    <text evidence="3">The sequence shown here is derived from an EMBL/GenBank/DDBJ whole genome shotgun (WGS) entry which is preliminary data.</text>
</comment>
<evidence type="ECO:0000256" key="2">
    <source>
        <dbReference type="SAM" id="SignalP"/>
    </source>
</evidence>
<dbReference type="AlphaFoldDB" id="A0ABD1UCK7"/>
<sequence>MAKFFTCLFLLVVIVSNEVFLTEGRRSKFFNIPDEKETTAEPSSIVSNPRVQLLQKHGFRFTEGSMDSFRPTTPGHSPAEMDDGGSVRELNSKHGCGGGRRL</sequence>
<accession>A0ABD1UCK7</accession>
<keyword evidence="2" id="KW-0732">Signal</keyword>
<feature type="region of interest" description="Disordered" evidence="1">
    <location>
        <begin position="63"/>
        <end position="102"/>
    </location>
</feature>
<dbReference type="Proteomes" id="UP001604277">
    <property type="component" value="Unassembled WGS sequence"/>
</dbReference>
<feature type="chain" id="PRO_5044837770" evidence="2">
    <location>
        <begin position="25"/>
        <end position="102"/>
    </location>
</feature>
<dbReference type="EMBL" id="JBFOLJ010000007">
    <property type="protein sequence ID" value="KAL2522776.1"/>
    <property type="molecule type" value="Genomic_DNA"/>
</dbReference>
<organism evidence="3 4">
    <name type="scientific">Forsythia ovata</name>
    <dbReference type="NCBI Taxonomy" id="205694"/>
    <lineage>
        <taxon>Eukaryota</taxon>
        <taxon>Viridiplantae</taxon>
        <taxon>Streptophyta</taxon>
        <taxon>Embryophyta</taxon>
        <taxon>Tracheophyta</taxon>
        <taxon>Spermatophyta</taxon>
        <taxon>Magnoliopsida</taxon>
        <taxon>eudicotyledons</taxon>
        <taxon>Gunneridae</taxon>
        <taxon>Pentapetalae</taxon>
        <taxon>asterids</taxon>
        <taxon>lamiids</taxon>
        <taxon>Lamiales</taxon>
        <taxon>Oleaceae</taxon>
        <taxon>Forsythieae</taxon>
        <taxon>Forsythia</taxon>
    </lineage>
</organism>
<name>A0ABD1UCK7_9LAMI</name>
<gene>
    <name evidence="3" type="ORF">Fot_26699</name>
</gene>
<proteinExistence type="predicted"/>
<evidence type="ECO:0000313" key="3">
    <source>
        <dbReference type="EMBL" id="KAL2522776.1"/>
    </source>
</evidence>
<keyword evidence="4" id="KW-1185">Reference proteome</keyword>
<evidence type="ECO:0000313" key="4">
    <source>
        <dbReference type="Proteomes" id="UP001604277"/>
    </source>
</evidence>